<dbReference type="RefSeq" id="WP_204785111.1">
    <property type="nucleotide sequence ID" value="NZ_CALVGD010000016.1"/>
</dbReference>
<keyword evidence="2" id="KW-1185">Reference proteome</keyword>
<dbReference type="EMBL" id="JACJKU010000039">
    <property type="protein sequence ID" value="MBM6940809.1"/>
    <property type="molecule type" value="Genomic_DNA"/>
</dbReference>
<dbReference type="InterPro" id="IPR029064">
    <property type="entry name" value="Ribosomal_eL30-like_sf"/>
</dbReference>
<evidence type="ECO:0000313" key="2">
    <source>
        <dbReference type="Proteomes" id="UP000785625"/>
    </source>
</evidence>
<gene>
    <name evidence="1" type="ORF">H5975_04815</name>
</gene>
<dbReference type="PIRSF" id="PIRSF034303">
    <property type="entry name" value="DUF1694"/>
    <property type="match status" value="1"/>
</dbReference>
<comment type="caution">
    <text evidence="1">The sequence shown here is derived from an EMBL/GenBank/DDBJ whole genome shotgun (WGS) entry which is preliminary data.</text>
</comment>
<sequence>MPDNKSEIDQRIQNGIYGTPKIKPDEQRHYMGTFRERVWLTISVAEINNNDWSFAVRKELTKHPDSLVIINGNLADHLTRNYIMLANQMQVQFTIKTGSDAKTTPDSLALVISDHQAVYESPVDVQAKYGQSNNNHKSVSPKNNSSIWKRLFKI</sequence>
<name>A0ABS2H0K5_9LACO</name>
<protein>
    <submittedName>
        <fullName evidence="1">YueI family protein</fullName>
    </submittedName>
</protein>
<dbReference type="SUPFAM" id="SSF160515">
    <property type="entry name" value="YueI-like"/>
    <property type="match status" value="1"/>
</dbReference>
<accession>A0ABS2H0K5</accession>
<dbReference type="Gene3D" id="3.30.1330.30">
    <property type="match status" value="1"/>
</dbReference>
<proteinExistence type="predicted"/>
<reference evidence="1 2" key="1">
    <citation type="journal article" date="2021" name="Sci. Rep.">
        <title>The distribution of antibiotic resistance genes in chicken gut microbiota commensals.</title>
        <authorList>
            <person name="Juricova H."/>
            <person name="Matiasovicova J."/>
            <person name="Kubasova T."/>
            <person name="Cejkova D."/>
            <person name="Rychlik I."/>
        </authorList>
    </citation>
    <scope>NUCLEOTIDE SEQUENCE [LARGE SCALE GENOMIC DNA]</scope>
    <source>
        <strain evidence="1 2">An574</strain>
    </source>
</reference>
<evidence type="ECO:0000313" key="1">
    <source>
        <dbReference type="EMBL" id="MBM6940809.1"/>
    </source>
</evidence>
<organism evidence="1 2">
    <name type="scientific">Limosilactobacillus coleohominis</name>
    <dbReference type="NCBI Taxonomy" id="181675"/>
    <lineage>
        <taxon>Bacteria</taxon>
        <taxon>Bacillati</taxon>
        <taxon>Bacillota</taxon>
        <taxon>Bacilli</taxon>
        <taxon>Lactobacillales</taxon>
        <taxon>Lactobacillaceae</taxon>
        <taxon>Limosilactobacillus</taxon>
    </lineage>
</organism>
<dbReference type="InterPro" id="IPR012543">
    <property type="entry name" value="DUF1694"/>
</dbReference>
<dbReference type="Pfam" id="PF07997">
    <property type="entry name" value="DUF1694"/>
    <property type="match status" value="1"/>
</dbReference>
<dbReference type="Proteomes" id="UP000785625">
    <property type="component" value="Unassembled WGS sequence"/>
</dbReference>